<reference evidence="3" key="1">
    <citation type="journal article" date="2019" name="Int. J. Syst. Evol. Microbiol.">
        <title>The Global Catalogue of Microorganisms (GCM) 10K type strain sequencing project: providing services to taxonomists for standard genome sequencing and annotation.</title>
        <authorList>
            <consortium name="The Broad Institute Genomics Platform"/>
            <consortium name="The Broad Institute Genome Sequencing Center for Infectious Disease"/>
            <person name="Wu L."/>
            <person name="Ma J."/>
        </authorList>
    </citation>
    <scope>NUCLEOTIDE SEQUENCE [LARGE SCALE GENOMIC DNA]</scope>
    <source>
        <strain evidence="3">CECT 8289</strain>
    </source>
</reference>
<feature type="transmembrane region" description="Helical" evidence="1">
    <location>
        <begin position="46"/>
        <end position="69"/>
    </location>
</feature>
<keyword evidence="3" id="KW-1185">Reference proteome</keyword>
<feature type="transmembrane region" description="Helical" evidence="1">
    <location>
        <begin position="81"/>
        <end position="99"/>
    </location>
</feature>
<dbReference type="RefSeq" id="WP_379711141.1">
    <property type="nucleotide sequence ID" value="NZ_JBHSCZ010000005.1"/>
</dbReference>
<comment type="caution">
    <text evidence="2">The sequence shown here is derived from an EMBL/GenBank/DDBJ whole genome shotgun (WGS) entry which is preliminary data.</text>
</comment>
<gene>
    <name evidence="2" type="ORF">ACFOWM_13755</name>
</gene>
<keyword evidence="1" id="KW-0472">Membrane</keyword>
<organism evidence="2 3">
    <name type="scientific">Ferruginibacter yonginensis</name>
    <dbReference type="NCBI Taxonomy" id="1310416"/>
    <lineage>
        <taxon>Bacteria</taxon>
        <taxon>Pseudomonadati</taxon>
        <taxon>Bacteroidota</taxon>
        <taxon>Chitinophagia</taxon>
        <taxon>Chitinophagales</taxon>
        <taxon>Chitinophagaceae</taxon>
        <taxon>Ferruginibacter</taxon>
    </lineage>
</organism>
<accession>A0ABV8QY93</accession>
<evidence type="ECO:0000256" key="1">
    <source>
        <dbReference type="SAM" id="Phobius"/>
    </source>
</evidence>
<sequence>MRFFSKIVAVCNLCFILSSIMRLIEIPMRKAGSKDGIIPLPFVEGTIVVLGFIVAILLNSAFVFIVLYRKSIRKGIPVHRYILWFNIIMLPIEIWYSFFKAY</sequence>
<evidence type="ECO:0000313" key="3">
    <source>
        <dbReference type="Proteomes" id="UP001595907"/>
    </source>
</evidence>
<evidence type="ECO:0000313" key="2">
    <source>
        <dbReference type="EMBL" id="MFC4263954.1"/>
    </source>
</evidence>
<protein>
    <submittedName>
        <fullName evidence="2">Uncharacterized protein</fullName>
    </submittedName>
</protein>
<name>A0ABV8QY93_9BACT</name>
<dbReference type="EMBL" id="JBHSCZ010000005">
    <property type="protein sequence ID" value="MFC4263954.1"/>
    <property type="molecule type" value="Genomic_DNA"/>
</dbReference>
<proteinExistence type="predicted"/>
<keyword evidence="1" id="KW-0812">Transmembrane</keyword>
<dbReference type="Proteomes" id="UP001595907">
    <property type="component" value="Unassembled WGS sequence"/>
</dbReference>
<keyword evidence="1" id="KW-1133">Transmembrane helix</keyword>